<proteinExistence type="predicted"/>
<gene>
    <name evidence="2" type="primary">20207994</name>
    <name evidence="1" type="ORF">HELRODRAFT_181164</name>
</gene>
<reference evidence="1 3" key="2">
    <citation type="journal article" date="2013" name="Nature">
        <title>Insights into bilaterian evolution from three spiralian genomes.</title>
        <authorList>
            <person name="Simakov O."/>
            <person name="Marletaz F."/>
            <person name="Cho S.J."/>
            <person name="Edsinger-Gonzales E."/>
            <person name="Havlak P."/>
            <person name="Hellsten U."/>
            <person name="Kuo D.H."/>
            <person name="Larsson T."/>
            <person name="Lv J."/>
            <person name="Arendt D."/>
            <person name="Savage R."/>
            <person name="Osoegawa K."/>
            <person name="de Jong P."/>
            <person name="Grimwood J."/>
            <person name="Chapman J.A."/>
            <person name="Shapiro H."/>
            <person name="Aerts A."/>
            <person name="Otillar R.P."/>
            <person name="Terry A.Y."/>
            <person name="Boore J.L."/>
            <person name="Grigoriev I.V."/>
            <person name="Lindberg D.R."/>
            <person name="Seaver E.C."/>
            <person name="Weisblat D.A."/>
            <person name="Putnam N.H."/>
            <person name="Rokhsar D.S."/>
        </authorList>
    </citation>
    <scope>NUCLEOTIDE SEQUENCE</scope>
</reference>
<dbReference type="RefSeq" id="XP_009028683.1">
    <property type="nucleotide sequence ID" value="XM_009030435.1"/>
</dbReference>
<sequence length="452" mass="51064">MTSRNDAPADKNVGKENCKENVNNECGKMATRTVVVSEVLYFLSNNFLHFNSETFICNVSEFYSNDDLAIALKLLKIELDNLKIDKFDDKFFSRCLHRRDKLIACITVLNHLKVENCLDKCPMFASVNLTKIPHFENVIKLNFNSLREEIKDMISTQQNKMLQRLDVHSIKISTLNEKINKLPFNNSVWAPSKMKKCSTPSESEISLQKTSVSKPWVGIPISQLSNSDKDVKIEKNSNLDSVSHVDKIEFPSLIQDSNNNNNMNSGAEDSDAGFQNVTIRRRGTKRPQVNCLPQANKIKHKKTNISRVVGTLADSEIFSSKLKGIEKRCVLYLGKIAPCSKEDVEEHLSNFNIDFITVNPTGSKKISNLSTKVSENSKKLCDNSSNITVDPNGTMKTSDQSSEKSSVLSSAFRICILESQKDKFFNSDIWPRHAIVRDWIFKTKDNNSVNHG</sequence>
<name>T1FGP5_HELRO</name>
<keyword evidence="3" id="KW-1185">Reference proteome</keyword>
<organism evidence="2 3">
    <name type="scientific">Helobdella robusta</name>
    <name type="common">Californian leech</name>
    <dbReference type="NCBI Taxonomy" id="6412"/>
    <lineage>
        <taxon>Eukaryota</taxon>
        <taxon>Metazoa</taxon>
        <taxon>Spiralia</taxon>
        <taxon>Lophotrochozoa</taxon>
        <taxon>Annelida</taxon>
        <taxon>Clitellata</taxon>
        <taxon>Hirudinea</taxon>
        <taxon>Rhynchobdellida</taxon>
        <taxon>Glossiphoniidae</taxon>
        <taxon>Helobdella</taxon>
    </lineage>
</organism>
<reference evidence="2" key="3">
    <citation type="submission" date="2015-06" db="UniProtKB">
        <authorList>
            <consortium name="EnsemblMetazoa"/>
        </authorList>
    </citation>
    <scope>IDENTIFICATION</scope>
</reference>
<reference evidence="3" key="1">
    <citation type="submission" date="2012-12" db="EMBL/GenBank/DDBJ databases">
        <authorList>
            <person name="Hellsten U."/>
            <person name="Grimwood J."/>
            <person name="Chapman J.A."/>
            <person name="Shapiro H."/>
            <person name="Aerts A."/>
            <person name="Otillar R.P."/>
            <person name="Terry A.Y."/>
            <person name="Boore J.L."/>
            <person name="Simakov O."/>
            <person name="Marletaz F."/>
            <person name="Cho S.-J."/>
            <person name="Edsinger-Gonzales E."/>
            <person name="Havlak P."/>
            <person name="Kuo D.-H."/>
            <person name="Larsson T."/>
            <person name="Lv J."/>
            <person name="Arendt D."/>
            <person name="Savage R."/>
            <person name="Osoegawa K."/>
            <person name="de Jong P."/>
            <person name="Lindberg D.R."/>
            <person name="Seaver E.C."/>
            <person name="Weisblat D.A."/>
            <person name="Putnam N.H."/>
            <person name="Grigoriev I.V."/>
            <person name="Rokhsar D.S."/>
        </authorList>
    </citation>
    <scope>NUCLEOTIDE SEQUENCE</scope>
</reference>
<dbReference type="GeneID" id="20207994"/>
<dbReference type="EMBL" id="AMQM01007490">
    <property type="status" value="NOT_ANNOTATED_CDS"/>
    <property type="molecule type" value="Genomic_DNA"/>
</dbReference>
<evidence type="ECO:0000313" key="3">
    <source>
        <dbReference type="Proteomes" id="UP000015101"/>
    </source>
</evidence>
<protein>
    <submittedName>
        <fullName evidence="1 2">Uncharacterized protein</fullName>
    </submittedName>
</protein>
<dbReference type="AlphaFoldDB" id="T1FGP5"/>
<evidence type="ECO:0000313" key="1">
    <source>
        <dbReference type="EMBL" id="ESN93230.1"/>
    </source>
</evidence>
<dbReference type="HOGENOM" id="CLU_064172_0_1_1"/>
<dbReference type="InParanoid" id="T1FGP5"/>
<evidence type="ECO:0000313" key="2">
    <source>
        <dbReference type="EnsemblMetazoa" id="HelroP181164"/>
    </source>
</evidence>
<accession>T1FGP5</accession>
<dbReference type="EnsemblMetazoa" id="HelroT181164">
    <property type="protein sequence ID" value="HelroP181164"/>
    <property type="gene ID" value="HelroG181164"/>
</dbReference>
<dbReference type="CTD" id="20207994"/>
<dbReference type="EMBL" id="KB097628">
    <property type="protein sequence ID" value="ESN93230.1"/>
    <property type="molecule type" value="Genomic_DNA"/>
</dbReference>
<dbReference type="Proteomes" id="UP000015101">
    <property type="component" value="Unassembled WGS sequence"/>
</dbReference>
<dbReference type="KEGG" id="hro:HELRODRAFT_181164"/>